<dbReference type="KEGG" id="toy:FO059_09310"/>
<feature type="coiled-coil region" evidence="1">
    <location>
        <begin position="891"/>
        <end position="918"/>
    </location>
</feature>
<evidence type="ECO:0000313" key="4">
    <source>
        <dbReference type="Proteomes" id="UP000317344"/>
    </source>
</evidence>
<dbReference type="Pfam" id="PF13558">
    <property type="entry name" value="SbcC_Walker_B"/>
    <property type="match status" value="1"/>
</dbReference>
<name>A0A516X356_9ACTN</name>
<dbReference type="EMBL" id="CP041765">
    <property type="protein sequence ID" value="QDQ97488.1"/>
    <property type="molecule type" value="Genomic_DNA"/>
</dbReference>
<organism evidence="3 4">
    <name type="scientific">Tomitella fengzijianii</name>
    <dbReference type="NCBI Taxonomy" id="2597660"/>
    <lineage>
        <taxon>Bacteria</taxon>
        <taxon>Bacillati</taxon>
        <taxon>Actinomycetota</taxon>
        <taxon>Actinomycetes</taxon>
        <taxon>Mycobacteriales</taxon>
        <taxon>Tomitella</taxon>
    </lineage>
</organism>
<accession>A0A516X356</accession>
<feature type="compositionally biased region" description="Gly residues" evidence="2">
    <location>
        <begin position="688"/>
        <end position="699"/>
    </location>
</feature>
<feature type="region of interest" description="Disordered" evidence="2">
    <location>
        <begin position="1"/>
        <end position="104"/>
    </location>
</feature>
<keyword evidence="4" id="KW-1185">Reference proteome</keyword>
<feature type="compositionally biased region" description="Basic residues" evidence="2">
    <location>
        <begin position="1"/>
        <end position="20"/>
    </location>
</feature>
<feature type="region of interest" description="Disordered" evidence="2">
    <location>
        <begin position="984"/>
        <end position="1008"/>
    </location>
</feature>
<feature type="coiled-coil region" evidence="1">
    <location>
        <begin position="633"/>
        <end position="660"/>
    </location>
</feature>
<feature type="region of interest" description="Disordered" evidence="2">
    <location>
        <begin position="664"/>
        <end position="705"/>
    </location>
</feature>
<sequence length="1478" mass="159611">MAPQRHRSGGRPCHRAHGARQARGAGAGPPRAGGRRGRCGGAAARDRPVCRHRTRRRPRAGAARHRSARIPASRSPTPGRARDHEDGGARPVSTPTSTTTAGALPVPARNRWQPLRAGLVDLFYYDREEFWFRDGRLLLRGNNGTGKSKVLALMLPFLLDADLSAHRVEPDADPKKRMEWNLLLGGAYDHSERLGYTWLEFGRVDDDGTAHYCTIGAGLKAVEGRGMLPPWFFVTTHRIGAGLELVDHSRTVLTKDRLSAALDGHGTRFDRAGEYRRAVDEALFGLGTQRYGALVDLLVQLRQPQLSKRPSEKALSAALTEALPPLDPALLTVAAESFRSLQEDREDLDGLRESRTATERFVADYRAYARVAARRQAAEPLAAQNRSHRLEQQLLDAQTRFIDADGQAEGARDRIAEAGDRIATLRTQDAALRDSTAMDAARELDAARETAREREADADRIAGEAREAERTRDRLADRATTANNALAGAQQRLHGARGRASERAQAAGLADSAHEDGEAQRRVDAQLRALDRVRALADGASHAERTLADARRRLDDVASRADAAESRIDGALRAVVDEAEAFTDSVRRHLDATRELRVEDPAALFAELRDWCDSPTGRGPVTAHLDAAAARTRERLTARRAALSAELSGLRARRAELEHRLVSAESGEDAVPPVPYTRRRSPAAAGTGTAGAGPAGDDGGAADTAGAPLWRVTDFAPHVSDSERAGIEAALEASGILDARIASDGAVTHPSSGELVLDPDDAAAGPHSLTTALTPAADPEDAAAVAVPPEAVAAVLGGIGLGPDSGRACWVATDGAFRNGVLTGAWSKPGAQYIGRGAREQARRARLQRLTAEIAEIDEQSAGLGDKDSHVARRLEALSSERSAAPSDEAVRSARHAVVALQNELRRLHEERDAAADVVEEAAAAHGAAAEELHQDSADAGLPAQPAELGRIRDALGDYRVALADLWPAAAAAVSAEQAYAQARDDLGRSEDARTAATGRMDDAQASAERARVRYQTLRESVSSDVDQLHEQLDDVQRLIAAEEQHRHDARRDEREALEARGKADGRRQELAVEDEAARAALAAAAEVFRRFAASGLLHLALDGRSGADDTVSTAHPVDRSVDATVEYARSVEQALTEVDAGESAWKRTRQRVTDEHKALEDVLVRQGDSSSMRLVDDAVIVVDVTFRGRPVPVAELDVMLAGEVADHERLLTAREREILENHLLGEISTTMQELISGAEAQVARMNDELATRPTSTGMRLRLDWQPREDGPAGLAEARRMLRRSMDGWSEDDREAVGGFLQQRIHEVRARDTGGTWLENLGEALDYRTWFRFVIERHQNGKWRPATGPASGGESALVVSVPLFAAASAHYSSAGNPHAPRLVMLDEAFAGVDDNARAKYLGLLASFDMDVVMTSEREWGCYAEVPGIAIAQLARTDGVEAVLVTRWEWDGARRLHAPVPVRADAAAPPPPGQDGLWE</sequence>
<feature type="region of interest" description="Disordered" evidence="2">
    <location>
        <begin position="1044"/>
        <end position="1067"/>
    </location>
</feature>
<keyword evidence="1" id="KW-0175">Coiled coil</keyword>
<feature type="compositionally biased region" description="Basic and acidic residues" evidence="2">
    <location>
        <begin position="984"/>
        <end position="994"/>
    </location>
</feature>
<dbReference type="InterPro" id="IPR027417">
    <property type="entry name" value="P-loop_NTPase"/>
</dbReference>
<reference evidence="3 4" key="2">
    <citation type="submission" date="2019-07" db="EMBL/GenBank/DDBJ databases">
        <authorList>
            <person name="Huang Y."/>
        </authorList>
    </citation>
    <scope>NUCLEOTIDE SEQUENCE [LARGE SCALE GENOMIC DNA]</scope>
    <source>
        <strain evidence="3 4">HY188</strain>
    </source>
</reference>
<protein>
    <submittedName>
        <fullName evidence="3">TIGR02680 family protein</fullName>
    </submittedName>
</protein>
<dbReference type="SUPFAM" id="SSF52540">
    <property type="entry name" value="P-loop containing nucleoside triphosphate hydrolases"/>
    <property type="match status" value="1"/>
</dbReference>
<feature type="compositionally biased region" description="Low complexity" evidence="2">
    <location>
        <begin position="21"/>
        <end position="32"/>
    </location>
</feature>
<feature type="compositionally biased region" description="Basic residues" evidence="2">
    <location>
        <begin position="50"/>
        <end position="68"/>
    </location>
</feature>
<dbReference type="Proteomes" id="UP000317344">
    <property type="component" value="Chromosome"/>
</dbReference>
<dbReference type="NCBIfam" id="TIGR02680">
    <property type="entry name" value="TIGR02680 family protein"/>
    <property type="match status" value="1"/>
</dbReference>
<reference evidence="3 4" key="1">
    <citation type="submission" date="2019-07" db="EMBL/GenBank/DDBJ databases">
        <title>Tomitella cavernea sp. nov., an actinomycete isolated from soil.</title>
        <authorList>
            <person name="Cheng J."/>
        </authorList>
    </citation>
    <scope>NUCLEOTIDE SEQUENCE [LARGE SCALE GENOMIC DNA]</scope>
    <source>
        <strain evidence="3 4">HY188</strain>
    </source>
</reference>
<evidence type="ECO:0000256" key="2">
    <source>
        <dbReference type="SAM" id="MobiDB-lite"/>
    </source>
</evidence>
<feature type="coiled-coil region" evidence="1">
    <location>
        <begin position="540"/>
        <end position="567"/>
    </location>
</feature>
<evidence type="ECO:0000313" key="3">
    <source>
        <dbReference type="EMBL" id="QDQ97488.1"/>
    </source>
</evidence>
<feature type="region of interest" description="Disordered" evidence="2">
    <location>
        <begin position="445"/>
        <end position="474"/>
    </location>
</feature>
<feature type="region of interest" description="Disordered" evidence="2">
    <location>
        <begin position="490"/>
        <end position="520"/>
    </location>
</feature>
<dbReference type="OrthoDB" id="8527901at2"/>
<dbReference type="InterPro" id="IPR013496">
    <property type="entry name" value="CHP02680"/>
</dbReference>
<gene>
    <name evidence="3" type="ORF">FO059_09310</name>
</gene>
<proteinExistence type="predicted"/>
<evidence type="ECO:0000256" key="1">
    <source>
        <dbReference type="SAM" id="Coils"/>
    </source>
</evidence>